<protein>
    <recommendedName>
        <fullName evidence="3">F-box domain-containing protein</fullName>
    </recommendedName>
</protein>
<organism evidence="1 2">
    <name type="scientific">Pseudocercospora fuligena</name>
    <dbReference type="NCBI Taxonomy" id="685502"/>
    <lineage>
        <taxon>Eukaryota</taxon>
        <taxon>Fungi</taxon>
        <taxon>Dikarya</taxon>
        <taxon>Ascomycota</taxon>
        <taxon>Pezizomycotina</taxon>
        <taxon>Dothideomycetes</taxon>
        <taxon>Dothideomycetidae</taxon>
        <taxon>Mycosphaerellales</taxon>
        <taxon>Mycosphaerellaceae</taxon>
        <taxon>Pseudocercospora</taxon>
    </lineage>
</organism>
<dbReference type="PANTHER" id="PTHR42085">
    <property type="entry name" value="F-BOX DOMAIN-CONTAINING PROTEIN"/>
    <property type="match status" value="1"/>
</dbReference>
<dbReference type="Proteomes" id="UP000660729">
    <property type="component" value="Unassembled WGS sequence"/>
</dbReference>
<dbReference type="AlphaFoldDB" id="A0A8H6RBZ9"/>
<dbReference type="PANTHER" id="PTHR42085:SF2">
    <property type="entry name" value="F-BOX DOMAIN-CONTAINING PROTEIN"/>
    <property type="match status" value="1"/>
</dbReference>
<dbReference type="OrthoDB" id="3646851at2759"/>
<reference evidence="1" key="1">
    <citation type="submission" date="2020-04" db="EMBL/GenBank/DDBJ databases">
        <title>Draft genome resource of the tomato pathogen Pseudocercospora fuligena.</title>
        <authorList>
            <person name="Zaccaron A."/>
        </authorList>
    </citation>
    <scope>NUCLEOTIDE SEQUENCE</scope>
    <source>
        <strain evidence="1">PF001</strain>
    </source>
</reference>
<dbReference type="InterPro" id="IPR038883">
    <property type="entry name" value="AN11006-like"/>
</dbReference>
<proteinExistence type="predicted"/>
<name>A0A8H6RBZ9_9PEZI</name>
<sequence length="265" mass="29143">MCSKSIPVGTNQAESTFSSSASIQMNAPKYGTSTGFLDLPAELRNYIYELILTSDVETHMVRNKFQHNGWRAWRIRLNQVTAVWGAQILCVNRQLHAETKPILYGENSFVVNGNEGLGCFSQEVLPYIRSIRFDGTWSRLNELLVELESKAAKLKALESLAFTVRSVSVIGSFPGVNQYARVAKKLVPLLTAFMVARQLDIKDTIALVSFSAESDDRSAALPPSEDMIATAADCTAEVRKSAGELLEQAGWSTDLGFDELSGAIR</sequence>
<evidence type="ECO:0000313" key="1">
    <source>
        <dbReference type="EMBL" id="KAF7187757.1"/>
    </source>
</evidence>
<gene>
    <name evidence="1" type="ORF">HII31_10893</name>
</gene>
<dbReference type="EMBL" id="JABCIY010000222">
    <property type="protein sequence ID" value="KAF7187757.1"/>
    <property type="molecule type" value="Genomic_DNA"/>
</dbReference>
<evidence type="ECO:0008006" key="3">
    <source>
        <dbReference type="Google" id="ProtNLM"/>
    </source>
</evidence>
<keyword evidence="2" id="KW-1185">Reference proteome</keyword>
<evidence type="ECO:0000313" key="2">
    <source>
        <dbReference type="Proteomes" id="UP000660729"/>
    </source>
</evidence>
<accession>A0A8H6RBZ9</accession>
<comment type="caution">
    <text evidence="1">The sequence shown here is derived from an EMBL/GenBank/DDBJ whole genome shotgun (WGS) entry which is preliminary data.</text>
</comment>